<dbReference type="AlphaFoldDB" id="A3DPR2"/>
<dbReference type="Proteomes" id="UP000000254">
    <property type="component" value="Chromosome"/>
</dbReference>
<accession>A3DPR2</accession>
<dbReference type="KEGG" id="smr:Smar_1536"/>
<reference evidence="1 2" key="2">
    <citation type="journal article" date="2009" name="Stand. Genomic Sci.">
        <title>Complete genome sequence of Staphylothermus marinus Stetter and Fiala 1986 type strain F1.</title>
        <authorList>
            <person name="Anderson I.J."/>
            <person name="Sun H."/>
            <person name="Lapidus A."/>
            <person name="Copeland A."/>
            <person name="Glavina Del Rio T."/>
            <person name="Tice H."/>
            <person name="Dalin E."/>
            <person name="Lucas S."/>
            <person name="Barry K."/>
            <person name="Land M."/>
            <person name="Richardson P."/>
            <person name="Huber H."/>
            <person name="Kyrpides N.C."/>
        </authorList>
    </citation>
    <scope>NUCLEOTIDE SEQUENCE [LARGE SCALE GENOMIC DNA]</scope>
    <source>
        <strain evidence="2">ATCC 43588 / DSM 3639 / JCM 9404 / F1</strain>
    </source>
</reference>
<sequence length="54" mass="5903">MEEERTVVVLGMHRSDTSMIAGILNILGVYMGERLLGASWSNPLGHFEDLVSLG</sequence>
<dbReference type="EMBL" id="CP000575">
    <property type="protein sequence ID" value="ABN70622.1"/>
    <property type="molecule type" value="Genomic_DNA"/>
</dbReference>
<gene>
    <name evidence="1" type="ordered locus">Smar_1536</name>
</gene>
<proteinExistence type="predicted"/>
<name>A3DPR2_STAMF</name>
<keyword evidence="2" id="KW-1185">Reference proteome</keyword>
<evidence type="ECO:0000313" key="2">
    <source>
        <dbReference type="Proteomes" id="UP000000254"/>
    </source>
</evidence>
<reference evidence="2" key="1">
    <citation type="journal article" date="2009" name="BMC Genomics">
        <title>The complete genome sequence of Staphylothermus marinus reveals differences in sulfur metabolism among heterotrophic Crenarchaeota.</title>
        <authorList>
            <person name="Anderson I.J."/>
            <person name="Dharmarajan L."/>
            <person name="Rodriguez J."/>
            <person name="Hooper S."/>
            <person name="Porat I."/>
            <person name="Ulrich L.E."/>
            <person name="Elkins J.G."/>
            <person name="Mavromatis K."/>
            <person name="Sun H."/>
            <person name="Land M."/>
            <person name="Lapidus A."/>
            <person name="Lucas S."/>
            <person name="Barry K."/>
            <person name="Huber H."/>
            <person name="Zhulin I.B."/>
            <person name="Whitman W.B."/>
            <person name="Mukhopadhyay B."/>
            <person name="Woese C."/>
            <person name="Bristow J."/>
            <person name="Kyrpides N."/>
        </authorList>
    </citation>
    <scope>NUCLEOTIDE SEQUENCE [LARGE SCALE GENOMIC DNA]</scope>
    <source>
        <strain evidence="2">ATCC 43588 / DSM 3639 / JCM 9404 / F1</strain>
    </source>
</reference>
<evidence type="ECO:0000313" key="1">
    <source>
        <dbReference type="EMBL" id="ABN70622.1"/>
    </source>
</evidence>
<dbReference type="HOGENOM" id="CLU_3039221_0_0_2"/>
<organism evidence="1 2">
    <name type="scientific">Staphylothermus marinus (strain ATCC 43588 / DSM 3639 / JCM 9404 / F1)</name>
    <dbReference type="NCBI Taxonomy" id="399550"/>
    <lineage>
        <taxon>Archaea</taxon>
        <taxon>Thermoproteota</taxon>
        <taxon>Thermoprotei</taxon>
        <taxon>Desulfurococcales</taxon>
        <taxon>Desulfurococcaceae</taxon>
        <taxon>Staphylothermus</taxon>
    </lineage>
</organism>
<protein>
    <submittedName>
        <fullName evidence="1">Uncharacterized protein</fullName>
    </submittedName>
</protein>